<name>A0A816NMW1_BRANA</name>
<dbReference type="Proteomes" id="UP001295469">
    <property type="component" value="Chromosome A09"/>
</dbReference>
<evidence type="ECO:0000256" key="2">
    <source>
        <dbReference type="SAM" id="SignalP"/>
    </source>
</evidence>
<accession>A0A816NMW1</accession>
<feature type="transmembrane region" description="Helical" evidence="1">
    <location>
        <begin position="67"/>
        <end position="87"/>
    </location>
</feature>
<keyword evidence="2" id="KW-0732">Signal</keyword>
<gene>
    <name evidence="3" type="ORF">DARMORV10_A09P08060.1</name>
</gene>
<protein>
    <submittedName>
        <fullName evidence="3">(rape) hypothetical protein</fullName>
    </submittedName>
</protein>
<reference evidence="3" key="1">
    <citation type="submission" date="2021-01" db="EMBL/GenBank/DDBJ databases">
        <authorList>
            <consortium name="Genoscope - CEA"/>
            <person name="William W."/>
        </authorList>
    </citation>
    <scope>NUCLEOTIDE SEQUENCE</scope>
</reference>
<feature type="chain" id="PRO_5032631223" evidence="2">
    <location>
        <begin position="24"/>
        <end position="110"/>
    </location>
</feature>
<keyword evidence="1" id="KW-0812">Transmembrane</keyword>
<feature type="signal peptide" evidence="2">
    <location>
        <begin position="1"/>
        <end position="23"/>
    </location>
</feature>
<proteinExistence type="predicted"/>
<evidence type="ECO:0000256" key="1">
    <source>
        <dbReference type="SAM" id="Phobius"/>
    </source>
</evidence>
<dbReference type="EMBL" id="HG994363">
    <property type="protein sequence ID" value="CAF2037076.1"/>
    <property type="molecule type" value="Genomic_DNA"/>
</dbReference>
<keyword evidence="1" id="KW-0472">Membrane</keyword>
<evidence type="ECO:0000313" key="3">
    <source>
        <dbReference type="EMBL" id="CAF2037076.1"/>
    </source>
</evidence>
<dbReference type="AlphaFoldDB" id="A0A816NMW1"/>
<keyword evidence="1" id="KW-1133">Transmembrane helix</keyword>
<sequence>MGKKWNLMMIFLVVMVVAREGEAEGSPCESHCVIHCGGHAWPFSKFCQNLCLVKQCNYPPVTSKVKLSLYVLAHILLIVSLCLSRYISLCIAELTRFLIFKYKLFGDLEG</sequence>
<organism evidence="3">
    <name type="scientific">Brassica napus</name>
    <name type="common">Rape</name>
    <dbReference type="NCBI Taxonomy" id="3708"/>
    <lineage>
        <taxon>Eukaryota</taxon>
        <taxon>Viridiplantae</taxon>
        <taxon>Streptophyta</taxon>
        <taxon>Embryophyta</taxon>
        <taxon>Tracheophyta</taxon>
        <taxon>Spermatophyta</taxon>
        <taxon>Magnoliopsida</taxon>
        <taxon>eudicotyledons</taxon>
        <taxon>Gunneridae</taxon>
        <taxon>Pentapetalae</taxon>
        <taxon>rosids</taxon>
        <taxon>malvids</taxon>
        <taxon>Brassicales</taxon>
        <taxon>Brassicaceae</taxon>
        <taxon>Brassiceae</taxon>
        <taxon>Brassica</taxon>
    </lineage>
</organism>